<gene>
    <name evidence="1" type="ORF">EQU24_11190</name>
</gene>
<dbReference type="Proteomes" id="UP000305881">
    <property type="component" value="Chromosome"/>
</dbReference>
<organism evidence="1 2">
    <name type="scientific">Methylotuvimicrobium buryatense</name>
    <name type="common">Methylomicrobium buryatense</name>
    <dbReference type="NCBI Taxonomy" id="95641"/>
    <lineage>
        <taxon>Bacteria</taxon>
        <taxon>Pseudomonadati</taxon>
        <taxon>Pseudomonadota</taxon>
        <taxon>Gammaproteobacteria</taxon>
        <taxon>Methylococcales</taxon>
        <taxon>Methylococcaceae</taxon>
        <taxon>Methylotuvimicrobium</taxon>
    </lineage>
</organism>
<dbReference type="KEGG" id="mbur:EQU24_11190"/>
<sequence>MPAVDRFLSDPVEFMQNNIVSTPEGGDVNKTGGKKFFTLEKLNGLASSLERPGAQIATYMARPAGNGGNAEGIMEIYWCPYQDDSIQSTTVSNAANIMFTAPMNGCSFGVGSPAEDGSRYVAHINMKSQNNAWNKQDAILKGSKLGSTIVSPHMYMGSDKDPVHVITFGVRNSKTRQWSFYYQLTKMGVGANGIIKTLIGVFPV</sequence>
<evidence type="ECO:0000313" key="1">
    <source>
        <dbReference type="EMBL" id="QCW82740.1"/>
    </source>
</evidence>
<dbReference type="RefSeq" id="WP_017839418.1">
    <property type="nucleotide sequence ID" value="NZ_CP035467.1"/>
</dbReference>
<keyword evidence="2" id="KW-1185">Reference proteome</keyword>
<dbReference type="STRING" id="675511.GCA_000341735_00796"/>
<dbReference type="OrthoDB" id="5570773at2"/>
<dbReference type="AlphaFoldDB" id="A0A4P9UQA5"/>
<evidence type="ECO:0000313" key="2">
    <source>
        <dbReference type="Proteomes" id="UP000305881"/>
    </source>
</evidence>
<reference evidence="2" key="1">
    <citation type="journal article" date="2019" name="J. Bacteriol.">
        <title>A Mutagenic Screen Identifies a TonB-Dependent Receptor Required for the Lanthanide Metal Switch in the Type I Methanotroph 'Methylotuvimicrobium buryatense' 5GB1C.</title>
        <authorList>
            <person name="Groom J.D."/>
            <person name="Ford S.M."/>
            <person name="Pesesky M.W."/>
            <person name="Lidstrom M.E."/>
        </authorList>
    </citation>
    <scope>NUCLEOTIDE SEQUENCE [LARGE SCALE GENOMIC DNA]</scope>
    <source>
        <strain evidence="2">5GB1C</strain>
    </source>
</reference>
<protein>
    <submittedName>
        <fullName evidence="1">Uncharacterized protein</fullName>
    </submittedName>
</protein>
<dbReference type="EMBL" id="CP035467">
    <property type="protein sequence ID" value="QCW82740.1"/>
    <property type="molecule type" value="Genomic_DNA"/>
</dbReference>
<name>A0A4P9UQA5_METBY</name>
<proteinExistence type="predicted"/>
<accession>A0A4P9UQA5</accession>